<comment type="caution">
    <text evidence="2">The sequence shown here is derived from an EMBL/GenBank/DDBJ whole genome shotgun (WGS) entry which is preliminary data.</text>
</comment>
<evidence type="ECO:0000313" key="2">
    <source>
        <dbReference type="EMBL" id="CAD6202163.1"/>
    </source>
</evidence>
<organism evidence="2 3">
    <name type="scientific">Miscanthus lutarioriparius</name>
    <dbReference type="NCBI Taxonomy" id="422564"/>
    <lineage>
        <taxon>Eukaryota</taxon>
        <taxon>Viridiplantae</taxon>
        <taxon>Streptophyta</taxon>
        <taxon>Embryophyta</taxon>
        <taxon>Tracheophyta</taxon>
        <taxon>Spermatophyta</taxon>
        <taxon>Magnoliopsida</taxon>
        <taxon>Liliopsida</taxon>
        <taxon>Poales</taxon>
        <taxon>Poaceae</taxon>
        <taxon>PACMAD clade</taxon>
        <taxon>Panicoideae</taxon>
        <taxon>Andropogonodae</taxon>
        <taxon>Andropogoneae</taxon>
        <taxon>Saccharinae</taxon>
        <taxon>Miscanthus</taxon>
    </lineage>
</organism>
<accession>A0A811MAT8</accession>
<protein>
    <submittedName>
        <fullName evidence="2">Uncharacterized protein</fullName>
    </submittedName>
</protein>
<dbReference type="EMBL" id="CAJGYO010000001">
    <property type="protein sequence ID" value="CAD6202163.1"/>
    <property type="molecule type" value="Genomic_DNA"/>
</dbReference>
<feature type="compositionally biased region" description="Basic and acidic residues" evidence="1">
    <location>
        <begin position="1"/>
        <end position="11"/>
    </location>
</feature>
<dbReference type="Proteomes" id="UP000604825">
    <property type="component" value="Unassembled WGS sequence"/>
</dbReference>
<gene>
    <name evidence="2" type="ORF">NCGR_LOCUS453</name>
</gene>
<dbReference type="AlphaFoldDB" id="A0A811MAT8"/>
<sequence length="134" mass="14129">MAVHALHEARPWRTPRGTRRSAASERCLRLRLTCGNEPSHAATAVAAAAHAAAAACATPTPSATTAAATNSLLRQCAHVKGPEADSKDISASVSTSCSCLLRIPDHHRPQNVGDNTSMEDALNVFDEMGTRFKV</sequence>
<feature type="region of interest" description="Disordered" evidence="1">
    <location>
        <begin position="1"/>
        <end position="21"/>
    </location>
</feature>
<evidence type="ECO:0000313" key="3">
    <source>
        <dbReference type="Proteomes" id="UP000604825"/>
    </source>
</evidence>
<keyword evidence="3" id="KW-1185">Reference proteome</keyword>
<proteinExistence type="predicted"/>
<reference evidence="2" key="1">
    <citation type="submission" date="2020-10" db="EMBL/GenBank/DDBJ databases">
        <authorList>
            <person name="Han B."/>
            <person name="Lu T."/>
            <person name="Zhao Q."/>
            <person name="Huang X."/>
            <person name="Zhao Y."/>
        </authorList>
    </citation>
    <scope>NUCLEOTIDE SEQUENCE</scope>
</reference>
<name>A0A811MAT8_9POAL</name>
<evidence type="ECO:0000256" key="1">
    <source>
        <dbReference type="SAM" id="MobiDB-lite"/>
    </source>
</evidence>